<proteinExistence type="predicted"/>
<evidence type="ECO:0000313" key="1">
    <source>
        <dbReference type="EMBL" id="OOP70084.1"/>
    </source>
</evidence>
<evidence type="ECO:0008006" key="3">
    <source>
        <dbReference type="Google" id="ProtNLM"/>
    </source>
</evidence>
<accession>A0A8E2LHF9</accession>
<dbReference type="InterPro" id="IPR032710">
    <property type="entry name" value="NTF2-like_dom_sf"/>
</dbReference>
<keyword evidence="2" id="KW-1185">Reference proteome</keyword>
<comment type="caution">
    <text evidence="1">The sequence shown here is derived from an EMBL/GenBank/DDBJ whole genome shotgun (WGS) entry which is preliminary data.</text>
</comment>
<protein>
    <recommendedName>
        <fullName evidence="3">DUF4440 domain-containing protein</fullName>
    </recommendedName>
</protein>
<dbReference type="SUPFAM" id="SSF54427">
    <property type="entry name" value="NTF2-like"/>
    <property type="match status" value="1"/>
</dbReference>
<dbReference type="RefSeq" id="WP_078109293.1">
    <property type="nucleotide sequence ID" value="NZ_CP065424.1"/>
</dbReference>
<dbReference type="AlphaFoldDB" id="A0A8E2LHF9"/>
<evidence type="ECO:0000313" key="2">
    <source>
        <dbReference type="Proteomes" id="UP000189761"/>
    </source>
</evidence>
<reference evidence="1 2" key="1">
    <citation type="submission" date="2017-01" db="EMBL/GenBank/DDBJ databases">
        <title>Draft genome sequence of Bacillus oleronius.</title>
        <authorList>
            <person name="Allam M."/>
        </authorList>
    </citation>
    <scope>NUCLEOTIDE SEQUENCE [LARGE SCALE GENOMIC DNA]</scope>
    <source>
        <strain evidence="1 2">DSM 9356</strain>
    </source>
</reference>
<organism evidence="1 2">
    <name type="scientific">Heyndrickxia oleronia</name>
    <dbReference type="NCBI Taxonomy" id="38875"/>
    <lineage>
        <taxon>Bacteria</taxon>
        <taxon>Bacillati</taxon>
        <taxon>Bacillota</taxon>
        <taxon>Bacilli</taxon>
        <taxon>Bacillales</taxon>
        <taxon>Bacillaceae</taxon>
        <taxon>Heyndrickxia</taxon>
    </lineage>
</organism>
<dbReference type="Proteomes" id="UP000189761">
    <property type="component" value="Unassembled WGS sequence"/>
</dbReference>
<dbReference type="Gene3D" id="3.10.450.50">
    <property type="match status" value="1"/>
</dbReference>
<name>A0A8E2LHF9_9BACI</name>
<gene>
    <name evidence="1" type="ORF">BWZ43_01635</name>
</gene>
<dbReference type="EMBL" id="MTLA01000017">
    <property type="protein sequence ID" value="OOP70084.1"/>
    <property type="molecule type" value="Genomic_DNA"/>
</dbReference>
<sequence>MCIESEVANQIYRMMQLHENFSMGSYEEMNTMYSDDFQGMLYIPHMGEVEHYNAEQIRAGNKEAAEFYKGKNIKFIYSGLAIVPQTEIQAAVSYEVIFKQEDKMMKGLSLEVWRKELDGKWRMVRWYEEKGKLL</sequence>